<dbReference type="Proteomes" id="UP000233551">
    <property type="component" value="Unassembled WGS sequence"/>
</dbReference>
<dbReference type="InterPro" id="IPR040256">
    <property type="entry name" value="At4g02000-like"/>
</dbReference>
<evidence type="ECO:0000313" key="2">
    <source>
        <dbReference type="Proteomes" id="UP000233551"/>
    </source>
</evidence>
<dbReference type="PANTHER" id="PTHR31286:SF165">
    <property type="entry name" value="DUF4283 DOMAIN-CONTAINING PROTEIN"/>
    <property type="match status" value="1"/>
</dbReference>
<dbReference type="AlphaFoldDB" id="A0A2I0IJU9"/>
<reference evidence="1 2" key="1">
    <citation type="submission" date="2017-11" db="EMBL/GenBank/DDBJ databases">
        <title>De-novo sequencing of pomegranate (Punica granatum L.) genome.</title>
        <authorList>
            <person name="Akparov Z."/>
            <person name="Amiraslanov A."/>
            <person name="Hajiyeva S."/>
            <person name="Abbasov M."/>
            <person name="Kaur K."/>
            <person name="Hamwieh A."/>
            <person name="Solovyev V."/>
            <person name="Salamov A."/>
            <person name="Braich B."/>
            <person name="Kosarev P."/>
            <person name="Mahmoud A."/>
            <person name="Hajiyev E."/>
            <person name="Babayeva S."/>
            <person name="Izzatullayeva V."/>
            <person name="Mammadov A."/>
            <person name="Mammadov A."/>
            <person name="Sharifova S."/>
            <person name="Ojaghi J."/>
            <person name="Eynullazada K."/>
            <person name="Bayramov B."/>
            <person name="Abdulazimova A."/>
            <person name="Shahmuradov I."/>
        </authorList>
    </citation>
    <scope>NUCLEOTIDE SEQUENCE [LARGE SCALE GENOMIC DNA]</scope>
    <source>
        <strain evidence="2">cv. AG2017</strain>
        <tissue evidence="1">Leaf</tissue>
    </source>
</reference>
<proteinExistence type="predicted"/>
<dbReference type="STRING" id="22663.A0A2I0IJU9"/>
<evidence type="ECO:0008006" key="3">
    <source>
        <dbReference type="Google" id="ProtNLM"/>
    </source>
</evidence>
<keyword evidence="2" id="KW-1185">Reference proteome</keyword>
<comment type="caution">
    <text evidence="1">The sequence shown here is derived from an EMBL/GenBank/DDBJ whole genome shotgun (WGS) entry which is preliminary data.</text>
</comment>
<gene>
    <name evidence="1" type="ORF">CRG98_035361</name>
</gene>
<dbReference type="EMBL" id="PGOL01002924">
    <property type="protein sequence ID" value="PKI44287.1"/>
    <property type="molecule type" value="Genomic_DNA"/>
</dbReference>
<name>A0A2I0IJU9_PUNGR</name>
<accession>A0A2I0IJU9</accession>
<evidence type="ECO:0000313" key="1">
    <source>
        <dbReference type="EMBL" id="PKI44287.1"/>
    </source>
</evidence>
<protein>
    <recommendedName>
        <fullName evidence="3">DUF4283 domain-containing protein</fullName>
    </recommendedName>
</protein>
<sequence length="280" mass="31192">MSNPAPQLSAIAVNSHLNSNSGEKSTPKGPLNWKKVFPKVNQNLEFFEGVEHSNVKPPSEFLQFGVDQWCFTLVRRFLGKAPDFGKVASYFHPKGISYLVSAIGKPLFMDRATALRSRLDYAKVCIEVDVEKEILEFLNVDLGNNYSVEVLVDIPWLPDKCDHCKVFGHRCNSPAEVSLVAGMTPNVQHAEKNCPMVEATLPANPTTLEEPRAAKATSRTTSKARLRCVAVEKASPAAVTIPTDKEMFMEDLISEKEKTLLSFEPDEEEEGSCWGHQLRR</sequence>
<organism evidence="1 2">
    <name type="scientific">Punica granatum</name>
    <name type="common">Pomegranate</name>
    <dbReference type="NCBI Taxonomy" id="22663"/>
    <lineage>
        <taxon>Eukaryota</taxon>
        <taxon>Viridiplantae</taxon>
        <taxon>Streptophyta</taxon>
        <taxon>Embryophyta</taxon>
        <taxon>Tracheophyta</taxon>
        <taxon>Spermatophyta</taxon>
        <taxon>Magnoliopsida</taxon>
        <taxon>eudicotyledons</taxon>
        <taxon>Gunneridae</taxon>
        <taxon>Pentapetalae</taxon>
        <taxon>rosids</taxon>
        <taxon>malvids</taxon>
        <taxon>Myrtales</taxon>
        <taxon>Lythraceae</taxon>
        <taxon>Punica</taxon>
    </lineage>
</organism>
<dbReference type="PANTHER" id="PTHR31286">
    <property type="entry name" value="GLYCINE-RICH CELL WALL STRUCTURAL PROTEIN 1.8-LIKE"/>
    <property type="match status" value="1"/>
</dbReference>